<name>A0ACB5SJC5_9PEZI</name>
<keyword evidence="2" id="KW-1185">Reference proteome</keyword>
<proteinExistence type="predicted"/>
<sequence>MAKQPEPVWRNPAGANNPMDRYRRHVNECFKLNLKDSHELHAWTVDKSHDFWIDVHSYLEIIPPLPRGITKAYDDTKRMRDIPPFFPGYRLNYTENILSNRPQNATALIGIREGESLDGYERLTWGQLSERVRETRSALLRHGIKKGDRVAAWMGNHTYTVVLFLAVGAIGAIFTSVSPDMGVEGTLSRFRQIQPSLLLVDSHSIYKGKKTPAEEKLKVVVDDLRSNPPSVFVNPIIKDTKSSFPILADFLSKADPNDALEYLRVPFNHPMVIVYSSGTSGPPKCIIHQQGNILQYKKIALLHNSLGPDSVVMQYTTTSWVMFYVMNGHMSSGAAAICYDGSPLYPKTSTILDILSLHKVTYWGTSPRHLHELQASATPPPPLPSLRLTTTTGAPLQASQYTWFHATFPPRVHLSSVAGGTDVQTSYLSTDPAARATHAGEMQLPALGMAIDVASASTGTSVRASGGEGELVVRKPFASMPVGFWGDAGGAAYRAAYFERFGRAGDCWAQHDWVRVNPRTRGWVMTGRSDGVLNPSGVRFGSGEVYAVVEGERFHGRVADTLCVGRRRPGDGDEVVFLFVKMLPGEAFTEGLRRELREAVRVGLSSKHVPRFVVEVPDIPVTVNGKKVEIAVKQIISGKDVKISPMVANPEVLGVVLVKNIPEYCQEIANG</sequence>
<dbReference type="Proteomes" id="UP001165186">
    <property type="component" value="Unassembled WGS sequence"/>
</dbReference>
<keyword evidence="1" id="KW-0436">Ligase</keyword>
<evidence type="ECO:0000313" key="1">
    <source>
        <dbReference type="EMBL" id="GME43494.1"/>
    </source>
</evidence>
<protein>
    <submittedName>
        <fullName evidence="1">Acetoacetate-CoA ligase</fullName>
    </submittedName>
</protein>
<dbReference type="EMBL" id="BSXG01000109">
    <property type="protein sequence ID" value="GME43494.1"/>
    <property type="molecule type" value="Genomic_DNA"/>
</dbReference>
<reference evidence="1" key="1">
    <citation type="submission" date="2024-09" db="EMBL/GenBank/DDBJ databases">
        <title>Draft Genome Sequences of Neofusicoccum parvum.</title>
        <authorList>
            <person name="Ashida A."/>
            <person name="Camagna M."/>
            <person name="Tanaka A."/>
            <person name="Takemoto D."/>
        </authorList>
    </citation>
    <scope>NUCLEOTIDE SEQUENCE</scope>
    <source>
        <strain evidence="1">PPO83</strain>
    </source>
</reference>
<comment type="caution">
    <text evidence="1">The sequence shown here is derived from an EMBL/GenBank/DDBJ whole genome shotgun (WGS) entry which is preliminary data.</text>
</comment>
<evidence type="ECO:0000313" key="2">
    <source>
        <dbReference type="Proteomes" id="UP001165186"/>
    </source>
</evidence>
<accession>A0ACB5SJC5</accession>
<gene>
    <name evidence="1" type="primary">g1108</name>
    <name evidence="1" type="ORF">NpPPO83_00001108</name>
</gene>
<organism evidence="1 2">
    <name type="scientific">Neofusicoccum parvum</name>
    <dbReference type="NCBI Taxonomy" id="310453"/>
    <lineage>
        <taxon>Eukaryota</taxon>
        <taxon>Fungi</taxon>
        <taxon>Dikarya</taxon>
        <taxon>Ascomycota</taxon>
        <taxon>Pezizomycotina</taxon>
        <taxon>Dothideomycetes</taxon>
        <taxon>Dothideomycetes incertae sedis</taxon>
        <taxon>Botryosphaeriales</taxon>
        <taxon>Botryosphaeriaceae</taxon>
        <taxon>Neofusicoccum</taxon>
    </lineage>
</organism>